<dbReference type="AlphaFoldDB" id="A0ABD2NVW2"/>
<comment type="caution">
    <text evidence="1">The sequence shown here is derived from an EMBL/GenBank/DDBJ whole genome shotgun (WGS) entry which is preliminary data.</text>
</comment>
<proteinExistence type="predicted"/>
<dbReference type="EMBL" id="JABFTP020000144">
    <property type="protein sequence ID" value="KAL3282305.1"/>
    <property type="molecule type" value="Genomic_DNA"/>
</dbReference>
<keyword evidence="2" id="KW-1185">Reference proteome</keyword>
<evidence type="ECO:0000313" key="1">
    <source>
        <dbReference type="EMBL" id="KAL3282305.1"/>
    </source>
</evidence>
<name>A0ABD2NVW2_9CUCU</name>
<organism evidence="1 2">
    <name type="scientific">Cryptolaemus montrouzieri</name>
    <dbReference type="NCBI Taxonomy" id="559131"/>
    <lineage>
        <taxon>Eukaryota</taxon>
        <taxon>Metazoa</taxon>
        <taxon>Ecdysozoa</taxon>
        <taxon>Arthropoda</taxon>
        <taxon>Hexapoda</taxon>
        <taxon>Insecta</taxon>
        <taxon>Pterygota</taxon>
        <taxon>Neoptera</taxon>
        <taxon>Endopterygota</taxon>
        <taxon>Coleoptera</taxon>
        <taxon>Polyphaga</taxon>
        <taxon>Cucujiformia</taxon>
        <taxon>Coccinelloidea</taxon>
        <taxon>Coccinellidae</taxon>
        <taxon>Scymninae</taxon>
        <taxon>Scymnini</taxon>
        <taxon>Cryptolaemus</taxon>
    </lineage>
</organism>
<sequence>MTDFFTTFPPYENRIDFLPTEINADMKPKIIRYMSNEAKRKVEGTSLEEYDLEEEDAKRSKIIVSSTQNTEEPEMDEVLQAIRMMRKKIKEGFQNSKVEREEIKSKLVRAH</sequence>
<reference evidence="1 2" key="1">
    <citation type="journal article" date="2021" name="BMC Biol.">
        <title>Horizontally acquired antibacterial genes associated with adaptive radiation of ladybird beetles.</title>
        <authorList>
            <person name="Li H.S."/>
            <person name="Tang X.F."/>
            <person name="Huang Y.H."/>
            <person name="Xu Z.Y."/>
            <person name="Chen M.L."/>
            <person name="Du X.Y."/>
            <person name="Qiu B.Y."/>
            <person name="Chen P.T."/>
            <person name="Zhang W."/>
            <person name="Slipinski A."/>
            <person name="Escalona H.E."/>
            <person name="Waterhouse R.M."/>
            <person name="Zwick A."/>
            <person name="Pang H."/>
        </authorList>
    </citation>
    <scope>NUCLEOTIDE SEQUENCE [LARGE SCALE GENOMIC DNA]</scope>
    <source>
        <strain evidence="1">SYSU2018</strain>
    </source>
</reference>
<dbReference type="Proteomes" id="UP001516400">
    <property type="component" value="Unassembled WGS sequence"/>
</dbReference>
<evidence type="ECO:0000313" key="2">
    <source>
        <dbReference type="Proteomes" id="UP001516400"/>
    </source>
</evidence>
<accession>A0ABD2NVW2</accession>
<gene>
    <name evidence="1" type="ORF">HHI36_005494</name>
</gene>
<protein>
    <submittedName>
        <fullName evidence="1">Uncharacterized protein</fullName>
    </submittedName>
</protein>